<evidence type="ECO:0000313" key="3">
    <source>
        <dbReference type="EMBL" id="MCD7456912.1"/>
    </source>
</evidence>
<comment type="caution">
    <text evidence="3">The sequence shown here is derived from an EMBL/GenBank/DDBJ whole genome shotgun (WGS) entry which is preliminary data.</text>
</comment>
<feature type="compositionally biased region" description="Basic and acidic residues" evidence="1">
    <location>
        <begin position="86"/>
        <end position="108"/>
    </location>
</feature>
<evidence type="ECO:0000256" key="1">
    <source>
        <dbReference type="SAM" id="MobiDB-lite"/>
    </source>
</evidence>
<dbReference type="InterPro" id="IPR039316">
    <property type="entry name" value="CLE25/26"/>
</dbReference>
<feature type="transmembrane region" description="Helical" evidence="2">
    <location>
        <begin position="21"/>
        <end position="41"/>
    </location>
</feature>
<protein>
    <submittedName>
        <fullName evidence="3">Uncharacterized protein</fullName>
    </submittedName>
</protein>
<name>A0ABS8SDF1_DATST</name>
<keyword evidence="2" id="KW-0472">Membrane</keyword>
<dbReference type="PANTHER" id="PTHR34277">
    <property type="entry name" value="CLAVATA3/ESR (CLE)-RELATED PROTEIN 26"/>
    <property type="match status" value="1"/>
</dbReference>
<keyword evidence="4" id="KW-1185">Reference proteome</keyword>
<sequence length="108" mass="11728">MCIEVRNTGVMDGDGAGRGSSVLRVVLLLGFLCFVSAEILVKPAATTVTKTISGTATIQLDTRRIIGTARHSLQGTNLNYVNKRRVPSEPDPIHNRKAGEHMETRIRA</sequence>
<evidence type="ECO:0000256" key="2">
    <source>
        <dbReference type="SAM" id="Phobius"/>
    </source>
</evidence>
<dbReference type="PANTHER" id="PTHR34277:SF24">
    <property type="entry name" value="CLE25"/>
    <property type="match status" value="1"/>
</dbReference>
<evidence type="ECO:0000313" key="4">
    <source>
        <dbReference type="Proteomes" id="UP000823775"/>
    </source>
</evidence>
<feature type="region of interest" description="Disordered" evidence="1">
    <location>
        <begin position="78"/>
        <end position="108"/>
    </location>
</feature>
<keyword evidence="2" id="KW-1133">Transmembrane helix</keyword>
<dbReference type="EMBL" id="JACEIK010000430">
    <property type="protein sequence ID" value="MCD7456912.1"/>
    <property type="molecule type" value="Genomic_DNA"/>
</dbReference>
<keyword evidence="2" id="KW-0812">Transmembrane</keyword>
<accession>A0ABS8SDF1</accession>
<dbReference type="Proteomes" id="UP000823775">
    <property type="component" value="Unassembled WGS sequence"/>
</dbReference>
<gene>
    <name evidence="3" type="ORF">HAX54_033562</name>
</gene>
<reference evidence="3 4" key="1">
    <citation type="journal article" date="2021" name="BMC Genomics">
        <title>Datura genome reveals duplications of psychoactive alkaloid biosynthetic genes and high mutation rate following tissue culture.</title>
        <authorList>
            <person name="Rajewski A."/>
            <person name="Carter-House D."/>
            <person name="Stajich J."/>
            <person name="Litt A."/>
        </authorList>
    </citation>
    <scope>NUCLEOTIDE SEQUENCE [LARGE SCALE GENOMIC DNA]</scope>
    <source>
        <strain evidence="3">AR-01</strain>
    </source>
</reference>
<organism evidence="3 4">
    <name type="scientific">Datura stramonium</name>
    <name type="common">Jimsonweed</name>
    <name type="synonym">Common thornapple</name>
    <dbReference type="NCBI Taxonomy" id="4076"/>
    <lineage>
        <taxon>Eukaryota</taxon>
        <taxon>Viridiplantae</taxon>
        <taxon>Streptophyta</taxon>
        <taxon>Embryophyta</taxon>
        <taxon>Tracheophyta</taxon>
        <taxon>Spermatophyta</taxon>
        <taxon>Magnoliopsida</taxon>
        <taxon>eudicotyledons</taxon>
        <taxon>Gunneridae</taxon>
        <taxon>Pentapetalae</taxon>
        <taxon>asterids</taxon>
        <taxon>lamiids</taxon>
        <taxon>Solanales</taxon>
        <taxon>Solanaceae</taxon>
        <taxon>Solanoideae</taxon>
        <taxon>Datureae</taxon>
        <taxon>Datura</taxon>
    </lineage>
</organism>
<proteinExistence type="predicted"/>